<gene>
    <name evidence="11" type="ORF">CDCA_CDCA19G4646</name>
</gene>
<keyword evidence="7 10" id="KW-0256">Endoplasmic reticulum</keyword>
<keyword evidence="8 10" id="KW-1133">Transmembrane helix</keyword>
<keyword evidence="9 10" id="KW-0472">Membrane</keyword>
<evidence type="ECO:0000313" key="12">
    <source>
        <dbReference type="Proteomes" id="UP001301350"/>
    </source>
</evidence>
<name>A0AAV9J2I2_CYACA</name>
<comment type="caution">
    <text evidence="11">The sequence shown here is derived from an EMBL/GenBank/DDBJ whole genome shotgun (WGS) entry which is preliminary data.</text>
</comment>
<dbReference type="InterPro" id="IPR004856">
    <property type="entry name" value="Glyco_trans_ALG6/ALG8"/>
</dbReference>
<dbReference type="EMBL" id="JANCYW010000019">
    <property type="protein sequence ID" value="KAK4538621.1"/>
    <property type="molecule type" value="Genomic_DNA"/>
</dbReference>
<evidence type="ECO:0000256" key="5">
    <source>
        <dbReference type="ARBA" id="ARBA00022679"/>
    </source>
</evidence>
<dbReference type="GO" id="GO:0005789">
    <property type="term" value="C:endoplasmic reticulum membrane"/>
    <property type="evidence" value="ECO:0007669"/>
    <property type="project" value="UniProtKB-SubCell"/>
</dbReference>
<keyword evidence="4 10" id="KW-0328">Glycosyltransferase</keyword>
<evidence type="ECO:0000256" key="8">
    <source>
        <dbReference type="ARBA" id="ARBA00022989"/>
    </source>
</evidence>
<evidence type="ECO:0000256" key="4">
    <source>
        <dbReference type="ARBA" id="ARBA00022676"/>
    </source>
</evidence>
<dbReference type="EC" id="2.4.1.-" evidence="10"/>
<feature type="transmembrane region" description="Helical" evidence="10">
    <location>
        <begin position="132"/>
        <end position="154"/>
    </location>
</feature>
<evidence type="ECO:0000256" key="1">
    <source>
        <dbReference type="ARBA" id="ARBA00004477"/>
    </source>
</evidence>
<protein>
    <recommendedName>
        <fullName evidence="10">Alpha-1,3-glucosyltransferase</fullName>
        <ecNumber evidence="10">2.4.1.-</ecNumber>
    </recommendedName>
</protein>
<evidence type="ECO:0000256" key="6">
    <source>
        <dbReference type="ARBA" id="ARBA00022692"/>
    </source>
</evidence>
<keyword evidence="5 10" id="KW-0808">Transferase</keyword>
<evidence type="ECO:0000313" key="11">
    <source>
        <dbReference type="EMBL" id="KAK4538621.1"/>
    </source>
</evidence>
<dbReference type="Proteomes" id="UP001301350">
    <property type="component" value="Unassembled WGS sequence"/>
</dbReference>
<evidence type="ECO:0000256" key="3">
    <source>
        <dbReference type="ARBA" id="ARBA00008715"/>
    </source>
</evidence>
<evidence type="ECO:0000256" key="10">
    <source>
        <dbReference type="RuleBase" id="RU363110"/>
    </source>
</evidence>
<proteinExistence type="inferred from homology"/>
<feature type="transmembrane region" description="Helical" evidence="10">
    <location>
        <begin position="357"/>
        <end position="374"/>
    </location>
</feature>
<dbReference type="GO" id="GO:0042281">
    <property type="term" value="F:dolichyl pyrophosphate Man9GlcNAc2 alpha-1,3-glucosyltransferase activity"/>
    <property type="evidence" value="ECO:0007669"/>
    <property type="project" value="TreeGrafter"/>
</dbReference>
<sequence>MLEAVLARAERRWGRSRAAVLCAVLGIGIRCAVGLFPYSGEASPPRYGDYEAHRHWSAVTLHQRPPETWYRYRVEYWGIDYPPWSAFHAYAMGRLAQWLGVADAVALSADGYESATSRAVFRALVVVNDAALFFPLSFGACHGQLPCFAFLTVLQPCWVLVDHAHFQYNCVLLALVLAMIATYRRWRHTCLAGAVLFKQMALYYAPVLLADDLHQRWTERQWWIDLGVGALLFGGSLRPFRPVDVLRRVFPFERGIYEDKVANFWCVFTPVLRRTGLLRSTRLPWLCAALTAMAAAPFAAAAWRTTPSPPTEARRQLCLRLTGCSLAFYLFSFHVHEKHILLPLLPLSLLITEHPEVVLWASTIASLSLYPLLYREGSAPAVVALTMALLLCAGRPASLYYAVPSLALCIALTLDWNPWRDRYPDLYPYLFALYSFGHLLALLLWCYRQCFCTAPPLKRSRRPLACARKASR</sequence>
<keyword evidence="12" id="KW-1185">Reference proteome</keyword>
<comment type="similarity">
    <text evidence="3 10">Belongs to the ALG6/ALG8 glucosyltransferase family.</text>
</comment>
<feature type="transmembrane region" description="Helical" evidence="10">
    <location>
        <begin position="283"/>
        <end position="305"/>
    </location>
</feature>
<comment type="pathway">
    <text evidence="2 10">Protein modification; protein glycosylation.</text>
</comment>
<dbReference type="PANTHER" id="PTHR12413">
    <property type="entry name" value="DOLICHYL GLYCOSYLTRANSFERASE"/>
    <property type="match status" value="1"/>
</dbReference>
<dbReference type="PANTHER" id="PTHR12413:SF1">
    <property type="entry name" value="DOLICHYL PYROPHOSPHATE MAN9GLCNAC2 ALPHA-1,3-GLUCOSYLTRANSFERASE"/>
    <property type="match status" value="1"/>
</dbReference>
<evidence type="ECO:0000256" key="2">
    <source>
        <dbReference type="ARBA" id="ARBA00004922"/>
    </source>
</evidence>
<organism evidence="11 12">
    <name type="scientific">Cyanidium caldarium</name>
    <name type="common">Red alga</name>
    <dbReference type="NCBI Taxonomy" id="2771"/>
    <lineage>
        <taxon>Eukaryota</taxon>
        <taxon>Rhodophyta</taxon>
        <taxon>Bangiophyceae</taxon>
        <taxon>Cyanidiales</taxon>
        <taxon>Cyanidiaceae</taxon>
        <taxon>Cyanidium</taxon>
    </lineage>
</organism>
<accession>A0AAV9J2I2</accession>
<reference evidence="11 12" key="1">
    <citation type="submission" date="2022-07" db="EMBL/GenBank/DDBJ databases">
        <title>Genome-wide signatures of adaptation to extreme environments.</title>
        <authorList>
            <person name="Cho C.H."/>
            <person name="Yoon H.S."/>
        </authorList>
    </citation>
    <scope>NUCLEOTIDE SEQUENCE [LARGE SCALE GENOMIC DNA]</scope>
    <source>
        <strain evidence="11 12">DBV 063 E5</strain>
    </source>
</reference>
<evidence type="ECO:0000256" key="9">
    <source>
        <dbReference type="ARBA" id="ARBA00023136"/>
    </source>
</evidence>
<dbReference type="AlphaFoldDB" id="A0AAV9J2I2"/>
<keyword evidence="6 10" id="KW-0812">Transmembrane</keyword>
<feature type="transmembrane region" description="Helical" evidence="10">
    <location>
        <begin position="166"/>
        <end position="186"/>
    </location>
</feature>
<feature type="transmembrane region" description="Helical" evidence="10">
    <location>
        <begin position="426"/>
        <end position="447"/>
    </location>
</feature>
<dbReference type="Pfam" id="PF03155">
    <property type="entry name" value="Alg6_Alg8"/>
    <property type="match status" value="1"/>
</dbReference>
<feature type="transmembrane region" description="Helical" evidence="10">
    <location>
        <begin position="381"/>
        <end position="414"/>
    </location>
</feature>
<evidence type="ECO:0000256" key="7">
    <source>
        <dbReference type="ARBA" id="ARBA00022824"/>
    </source>
</evidence>
<comment type="subcellular location">
    <subcellularLocation>
        <location evidence="1 10">Endoplasmic reticulum membrane</location>
        <topology evidence="1 10">Multi-pass membrane protein</topology>
    </subcellularLocation>
</comment>
<comment type="caution">
    <text evidence="10">Lacks conserved residue(s) required for the propagation of feature annotation.</text>
</comment>